<protein>
    <submittedName>
        <fullName evidence="2">(wild Malaysian banana) hypothetical protein</fullName>
    </submittedName>
</protein>
<feature type="region of interest" description="Disordered" evidence="1">
    <location>
        <begin position="55"/>
        <end position="76"/>
    </location>
</feature>
<gene>
    <name evidence="2" type="ORF">GSMUA_187880.1</name>
</gene>
<dbReference type="AlphaFoldDB" id="A0A8D7ALG1"/>
<name>A0A8D7ALG1_MUSAM</name>
<accession>A0A8D7ALG1</accession>
<reference evidence="2" key="1">
    <citation type="submission" date="2021-03" db="EMBL/GenBank/DDBJ databases">
        <authorList>
            <consortium name="Genoscope - CEA"/>
            <person name="William W."/>
        </authorList>
    </citation>
    <scope>NUCLEOTIDE SEQUENCE</scope>
    <source>
        <strain evidence="2">Doubled-haploid Pahang</strain>
    </source>
</reference>
<organism evidence="2">
    <name type="scientific">Musa acuminata subsp. malaccensis</name>
    <name type="common">Wild banana</name>
    <name type="synonym">Musa malaccensis</name>
    <dbReference type="NCBI Taxonomy" id="214687"/>
    <lineage>
        <taxon>Eukaryota</taxon>
        <taxon>Viridiplantae</taxon>
        <taxon>Streptophyta</taxon>
        <taxon>Embryophyta</taxon>
        <taxon>Tracheophyta</taxon>
        <taxon>Spermatophyta</taxon>
        <taxon>Magnoliopsida</taxon>
        <taxon>Liliopsida</taxon>
        <taxon>Zingiberales</taxon>
        <taxon>Musaceae</taxon>
        <taxon>Musa</taxon>
    </lineage>
</organism>
<proteinExistence type="predicted"/>
<evidence type="ECO:0000313" key="2">
    <source>
        <dbReference type="EMBL" id="CAG1851778.1"/>
    </source>
</evidence>
<sequence length="90" mass="10195">MTRATRRRATTTILDSAMVPAKKWGLDRVRSKSRDEEARTADGWMLGCEEGRGGGGLLIGSRPWQPRSGGGRWRRRRRFGANRIDRVGRL</sequence>
<dbReference type="EMBL" id="HG996468">
    <property type="protein sequence ID" value="CAG1851778.1"/>
    <property type="molecule type" value="Genomic_DNA"/>
</dbReference>
<evidence type="ECO:0000256" key="1">
    <source>
        <dbReference type="SAM" id="MobiDB-lite"/>
    </source>
</evidence>